<reference evidence="6 7" key="1">
    <citation type="submission" date="2006-03" db="EMBL/GenBank/DDBJ databases">
        <authorList>
            <person name="Pinhassi J."/>
            <person name="Pedros-Alio C."/>
            <person name="Ferriera S."/>
            <person name="Johnson J."/>
            <person name="Kravitz S."/>
            <person name="Halpern A."/>
            <person name="Remington K."/>
            <person name="Beeson K."/>
            <person name="Tran B."/>
            <person name="Rogers Y.-H."/>
            <person name="Friedman R."/>
            <person name="Venter J.C."/>
        </authorList>
    </citation>
    <scope>NUCLEOTIDE SEQUENCE [LARGE SCALE GENOMIC DNA]</scope>
    <source>
        <strain evidence="6 7">RED65</strain>
    </source>
</reference>
<dbReference type="Gene3D" id="2.40.10.220">
    <property type="entry name" value="predicted glycosyltransferase like domains"/>
    <property type="match status" value="1"/>
</dbReference>
<dbReference type="AlphaFoldDB" id="Q1N2N3"/>
<organism evidence="6 7">
    <name type="scientific">Bermanella marisrubri</name>
    <dbReference type="NCBI Taxonomy" id="207949"/>
    <lineage>
        <taxon>Bacteria</taxon>
        <taxon>Pseudomonadati</taxon>
        <taxon>Pseudomonadota</taxon>
        <taxon>Gammaproteobacteria</taxon>
        <taxon>Oceanospirillales</taxon>
        <taxon>Oceanospirillaceae</taxon>
        <taxon>Bermanella</taxon>
    </lineage>
</organism>
<feature type="domain" description="PilZ" evidence="4">
    <location>
        <begin position="107"/>
        <end position="212"/>
    </location>
</feature>
<keyword evidence="3" id="KW-0975">Bacterial flagellum</keyword>
<evidence type="ECO:0000256" key="3">
    <source>
        <dbReference type="ARBA" id="ARBA00023143"/>
    </source>
</evidence>
<evidence type="ECO:0008006" key="8">
    <source>
        <dbReference type="Google" id="ProtNLM"/>
    </source>
</evidence>
<dbReference type="Pfam" id="PF12945">
    <property type="entry name" value="PilZNR"/>
    <property type="match status" value="1"/>
</dbReference>
<dbReference type="Pfam" id="PF07238">
    <property type="entry name" value="PilZ"/>
    <property type="match status" value="1"/>
</dbReference>
<dbReference type="OrthoDB" id="5735035at2"/>
<protein>
    <recommendedName>
        <fullName evidence="8">PilZ domain-containing protein</fullName>
    </recommendedName>
</protein>
<dbReference type="EMBL" id="AAQH01000007">
    <property type="protein sequence ID" value="EAT12374.1"/>
    <property type="molecule type" value="Genomic_DNA"/>
</dbReference>
<dbReference type="RefSeq" id="WP_007018183.1">
    <property type="nucleotide sequence ID" value="NZ_CH724116.1"/>
</dbReference>
<accession>Q1N2N3</accession>
<gene>
    <name evidence="6" type="ORF">RED65_16091</name>
</gene>
<evidence type="ECO:0000256" key="1">
    <source>
        <dbReference type="ARBA" id="ARBA00022636"/>
    </source>
</evidence>
<dbReference type="STRING" id="207949.RED65_16091"/>
<evidence type="ECO:0000256" key="2">
    <source>
        <dbReference type="ARBA" id="ARBA00022741"/>
    </source>
</evidence>
<sequence>MEEQQADFWDLKLLPGQILYLEFEGYTKTREKSVLVGYRRNGSLIVTTPYENGTPIKVRNDEPINVRLFVGKRNSACAFQTHVLFATNVPFQHIHLKMPDYVITGEIRKSVRAEVEIISRLSFEGNGEVKNTTAKILDLSFNGARIAGKRFEFEAGTAIDLEFELQVAGIEVTVNVPGVVRSIQEIDNGMSAGVQFEDVDDLHKIAIQAYVLSQIN</sequence>
<evidence type="ECO:0000259" key="4">
    <source>
        <dbReference type="Pfam" id="PF07238"/>
    </source>
</evidence>
<dbReference type="InterPro" id="IPR009875">
    <property type="entry name" value="PilZ_domain"/>
</dbReference>
<proteinExistence type="predicted"/>
<dbReference type="InterPro" id="IPR009926">
    <property type="entry name" value="T3SS_YcgR_PilZN"/>
</dbReference>
<keyword evidence="7" id="KW-1185">Reference proteome</keyword>
<dbReference type="HOGENOM" id="CLU_073573_1_0_6"/>
<keyword evidence="1" id="KW-0973">c-di-GMP</keyword>
<keyword evidence="2" id="KW-0547">Nucleotide-binding</keyword>
<dbReference type="SUPFAM" id="SSF141371">
    <property type="entry name" value="PilZ domain-like"/>
    <property type="match status" value="2"/>
</dbReference>
<evidence type="ECO:0000313" key="6">
    <source>
        <dbReference type="EMBL" id="EAT12374.1"/>
    </source>
</evidence>
<dbReference type="InterPro" id="IPR012349">
    <property type="entry name" value="Split_barrel_FMN-bd"/>
</dbReference>
<evidence type="ECO:0000313" key="7">
    <source>
        <dbReference type="Proteomes" id="UP000004263"/>
    </source>
</evidence>
<dbReference type="Proteomes" id="UP000004263">
    <property type="component" value="Unassembled WGS sequence"/>
</dbReference>
<name>Q1N2N3_9GAMM</name>
<feature type="domain" description="Type III secretion system flagellar brake protein YcgR PilZN" evidence="5">
    <location>
        <begin position="15"/>
        <end position="99"/>
    </location>
</feature>
<comment type="caution">
    <text evidence="6">The sequence shown here is derived from an EMBL/GenBank/DDBJ whole genome shotgun (WGS) entry which is preliminary data.</text>
</comment>
<dbReference type="GO" id="GO:0035438">
    <property type="term" value="F:cyclic-di-GMP binding"/>
    <property type="evidence" value="ECO:0007669"/>
    <property type="project" value="InterPro"/>
</dbReference>
<dbReference type="Gene3D" id="2.30.110.10">
    <property type="entry name" value="Electron Transport, Fmn-binding Protein, Chain A"/>
    <property type="match status" value="1"/>
</dbReference>
<evidence type="ECO:0000259" key="5">
    <source>
        <dbReference type="Pfam" id="PF12945"/>
    </source>
</evidence>